<evidence type="ECO:0000313" key="2">
    <source>
        <dbReference type="Proteomes" id="UP000240883"/>
    </source>
</evidence>
<sequence length="60" mass="6627">MASTAFSLEAPMKTLYEEGFLDLDDPKVGELVLEVEQRGFPYVSDFLLRIRSGGLGRCTG</sequence>
<organism evidence="1 2">
    <name type="scientific">Corynespora cassiicola Philippines</name>
    <dbReference type="NCBI Taxonomy" id="1448308"/>
    <lineage>
        <taxon>Eukaryota</taxon>
        <taxon>Fungi</taxon>
        <taxon>Dikarya</taxon>
        <taxon>Ascomycota</taxon>
        <taxon>Pezizomycotina</taxon>
        <taxon>Dothideomycetes</taxon>
        <taxon>Pleosporomycetidae</taxon>
        <taxon>Pleosporales</taxon>
        <taxon>Corynesporascaceae</taxon>
        <taxon>Corynespora</taxon>
    </lineage>
</organism>
<gene>
    <name evidence="1" type="ORF">BS50DRAFT_580453</name>
</gene>
<name>A0A2T2N189_CORCC</name>
<evidence type="ECO:0000313" key="1">
    <source>
        <dbReference type="EMBL" id="PSN58808.1"/>
    </source>
</evidence>
<protein>
    <submittedName>
        <fullName evidence="1">Uncharacterized protein</fullName>
    </submittedName>
</protein>
<dbReference type="OrthoDB" id="5068804at2759"/>
<dbReference type="AlphaFoldDB" id="A0A2T2N189"/>
<accession>A0A2T2N189</accession>
<reference evidence="1 2" key="1">
    <citation type="journal article" date="2018" name="Front. Microbiol.">
        <title>Genome-Wide Analysis of Corynespora cassiicola Leaf Fall Disease Putative Effectors.</title>
        <authorList>
            <person name="Lopez D."/>
            <person name="Ribeiro S."/>
            <person name="Label P."/>
            <person name="Fumanal B."/>
            <person name="Venisse J.S."/>
            <person name="Kohler A."/>
            <person name="de Oliveira R.R."/>
            <person name="Labutti K."/>
            <person name="Lipzen A."/>
            <person name="Lail K."/>
            <person name="Bauer D."/>
            <person name="Ohm R.A."/>
            <person name="Barry K.W."/>
            <person name="Spatafora J."/>
            <person name="Grigoriev I.V."/>
            <person name="Martin F.M."/>
            <person name="Pujade-Renaud V."/>
        </authorList>
    </citation>
    <scope>NUCLEOTIDE SEQUENCE [LARGE SCALE GENOMIC DNA]</scope>
    <source>
        <strain evidence="1 2">Philippines</strain>
    </source>
</reference>
<proteinExistence type="predicted"/>
<keyword evidence="2" id="KW-1185">Reference proteome</keyword>
<dbReference type="Proteomes" id="UP000240883">
    <property type="component" value="Unassembled WGS sequence"/>
</dbReference>
<dbReference type="EMBL" id="KZ678194">
    <property type="protein sequence ID" value="PSN58808.1"/>
    <property type="molecule type" value="Genomic_DNA"/>
</dbReference>